<dbReference type="AlphaFoldDB" id="A0AA40I5I0"/>
<feature type="domain" description="C2H2-type" evidence="11">
    <location>
        <begin position="317"/>
        <end position="344"/>
    </location>
</feature>
<organism evidence="13 14">
    <name type="scientific">Cnephaeus nilssonii</name>
    <name type="common">Northern bat</name>
    <name type="synonym">Eptesicus nilssonii</name>
    <dbReference type="NCBI Taxonomy" id="3371016"/>
    <lineage>
        <taxon>Eukaryota</taxon>
        <taxon>Metazoa</taxon>
        <taxon>Chordata</taxon>
        <taxon>Craniata</taxon>
        <taxon>Vertebrata</taxon>
        <taxon>Euteleostomi</taxon>
        <taxon>Mammalia</taxon>
        <taxon>Eutheria</taxon>
        <taxon>Laurasiatheria</taxon>
        <taxon>Chiroptera</taxon>
        <taxon>Yangochiroptera</taxon>
        <taxon>Vespertilionidae</taxon>
        <taxon>Cnephaeus</taxon>
    </lineage>
</organism>
<evidence type="ECO:0000256" key="9">
    <source>
        <dbReference type="PROSITE-ProRule" id="PRU00042"/>
    </source>
</evidence>
<dbReference type="SUPFAM" id="SSF109640">
    <property type="entry name" value="KRAB domain (Kruppel-associated box)"/>
    <property type="match status" value="1"/>
</dbReference>
<dbReference type="Gene3D" id="6.10.140.140">
    <property type="match status" value="1"/>
</dbReference>
<feature type="domain" description="KRAB" evidence="12">
    <location>
        <begin position="120"/>
        <end position="193"/>
    </location>
</feature>
<sequence>MRCAEGTADIHHEGGGSPGPCRLCLPRNLPFAKKKNGGWVPAPLAPALGGSHKFRNTIGLLIRNSELSERRVFRGWVKRIDSDFWTLHPVPYDSLEPPSSAPSCKNGWWCRFLSRTDELVTFQDVAMDFSQEEWELLDGAQRKLCREVMLETCRNLASLDWEIGLKSQESIYKKVFWEKNHLVNQEDLQRLLRQVVYIQLQAFALEKATAWHEFGENRNLNTDLVLSQGCSVGKHCPDCDLDIECLVASPYLNHHQMRYTDQRLCESNDCGKDLSQNCPLMQHKRTETSIYAKSRKSFSHDLTFTIHNKTNVVKKLYECFQCGKVFNRRHSLSEHQRILTGERPSECQECGRTFTHSSTLTRHLRTHTGEKPYVSYLILHKRTHTGEKPYECNEYGKAFSDHSSLNQHERTHTGENPYECNQCGRAFSQRSSLARHGRTHTGEKPYSCNKCGKAFSQSSSLVTHQKTHTMQESQDPSPQRGRPHPPIWGSSMDFPKDVGWSQGRPADPGQGRGGGLQTSTCLWTHGWGCGGGVSAHTYGPVAGAAPVPDTARPCPPVLAEHAACDRVQFSDKKYIHTVVQYQSSFIFKILLEYTENLI</sequence>
<dbReference type="Pfam" id="PF01352">
    <property type="entry name" value="KRAB"/>
    <property type="match status" value="1"/>
</dbReference>
<evidence type="ECO:0000256" key="4">
    <source>
        <dbReference type="ARBA" id="ARBA00022723"/>
    </source>
</evidence>
<evidence type="ECO:0000256" key="8">
    <source>
        <dbReference type="ARBA" id="ARBA00023242"/>
    </source>
</evidence>
<comment type="subcellular location">
    <subcellularLocation>
        <location evidence="2">Nucleus</location>
    </subcellularLocation>
</comment>
<evidence type="ECO:0000256" key="7">
    <source>
        <dbReference type="ARBA" id="ARBA00022833"/>
    </source>
</evidence>
<dbReference type="PROSITE" id="PS50805">
    <property type="entry name" value="KRAB"/>
    <property type="match status" value="1"/>
</dbReference>
<evidence type="ECO:0000256" key="6">
    <source>
        <dbReference type="ARBA" id="ARBA00022771"/>
    </source>
</evidence>
<dbReference type="InterPro" id="IPR001909">
    <property type="entry name" value="KRAB"/>
</dbReference>
<dbReference type="CDD" id="cd07765">
    <property type="entry name" value="KRAB_A-box"/>
    <property type="match status" value="1"/>
</dbReference>
<dbReference type="Proteomes" id="UP001177744">
    <property type="component" value="Unassembled WGS sequence"/>
</dbReference>
<keyword evidence="14" id="KW-1185">Reference proteome</keyword>
<evidence type="ECO:0000256" key="10">
    <source>
        <dbReference type="SAM" id="MobiDB-lite"/>
    </source>
</evidence>
<dbReference type="SUPFAM" id="SSF57667">
    <property type="entry name" value="beta-beta-alpha zinc fingers"/>
    <property type="match status" value="3"/>
</dbReference>
<keyword evidence="6 9" id="KW-0863">Zinc-finger</keyword>
<protein>
    <submittedName>
        <fullName evidence="13">Uncharacterized protein</fullName>
    </submittedName>
</protein>
<dbReference type="GO" id="GO:0000981">
    <property type="term" value="F:DNA-binding transcription factor activity, RNA polymerase II-specific"/>
    <property type="evidence" value="ECO:0007669"/>
    <property type="project" value="TreeGrafter"/>
</dbReference>
<dbReference type="Gene3D" id="3.30.160.60">
    <property type="entry name" value="Classic Zinc Finger"/>
    <property type="match status" value="6"/>
</dbReference>
<keyword evidence="7" id="KW-0862">Zinc</keyword>
<evidence type="ECO:0000256" key="3">
    <source>
        <dbReference type="ARBA" id="ARBA00006991"/>
    </source>
</evidence>
<comment type="function">
    <text evidence="1">May be involved in transcriptional regulation.</text>
</comment>
<feature type="domain" description="C2H2-type" evidence="11">
    <location>
        <begin position="345"/>
        <end position="372"/>
    </location>
</feature>
<evidence type="ECO:0000256" key="2">
    <source>
        <dbReference type="ARBA" id="ARBA00004123"/>
    </source>
</evidence>
<evidence type="ECO:0000256" key="5">
    <source>
        <dbReference type="ARBA" id="ARBA00022737"/>
    </source>
</evidence>
<keyword evidence="5" id="KW-0677">Repeat</keyword>
<dbReference type="FunFam" id="3.30.160.60:FF:002343">
    <property type="entry name" value="Zinc finger protein 33A"/>
    <property type="match status" value="2"/>
</dbReference>
<comment type="caution">
    <text evidence="13">The sequence shown here is derived from an EMBL/GenBank/DDBJ whole genome shotgun (WGS) entry which is preliminary data.</text>
</comment>
<dbReference type="PROSITE" id="PS50157">
    <property type="entry name" value="ZINC_FINGER_C2H2_2"/>
    <property type="match status" value="5"/>
</dbReference>
<dbReference type="GO" id="GO:0008270">
    <property type="term" value="F:zinc ion binding"/>
    <property type="evidence" value="ECO:0007669"/>
    <property type="project" value="UniProtKB-KW"/>
</dbReference>
<feature type="domain" description="C2H2-type" evidence="11">
    <location>
        <begin position="446"/>
        <end position="473"/>
    </location>
</feature>
<reference evidence="13" key="1">
    <citation type="submission" date="2023-06" db="EMBL/GenBank/DDBJ databases">
        <title>Reference genome for the Northern bat (Eptesicus nilssonii), a most northern bat species.</title>
        <authorList>
            <person name="Laine V.N."/>
            <person name="Pulliainen A.T."/>
            <person name="Lilley T.M."/>
        </authorList>
    </citation>
    <scope>NUCLEOTIDE SEQUENCE</scope>
    <source>
        <strain evidence="13">BLF_Eptnil</strain>
        <tissue evidence="13">Kidney</tissue>
    </source>
</reference>
<dbReference type="GO" id="GO:0005634">
    <property type="term" value="C:nucleus"/>
    <property type="evidence" value="ECO:0007669"/>
    <property type="project" value="UniProtKB-SubCell"/>
</dbReference>
<dbReference type="FunFam" id="3.30.160.60:FF:002254">
    <property type="entry name" value="Zinc finger protein 540"/>
    <property type="match status" value="1"/>
</dbReference>
<feature type="domain" description="C2H2-type" evidence="11">
    <location>
        <begin position="418"/>
        <end position="445"/>
    </location>
</feature>
<accession>A0AA40I5I0</accession>
<dbReference type="FunFam" id="3.30.160.60:FF:000271">
    <property type="entry name" value="Zinc finger protein 662"/>
    <property type="match status" value="1"/>
</dbReference>
<keyword evidence="8" id="KW-0539">Nucleus</keyword>
<dbReference type="FunFam" id="3.30.160.60:FF:000537">
    <property type="entry name" value="Zinc finger with KRAB and SCAN domains 7"/>
    <property type="match status" value="1"/>
</dbReference>
<dbReference type="SMART" id="SM00355">
    <property type="entry name" value="ZnF_C2H2"/>
    <property type="match status" value="5"/>
</dbReference>
<dbReference type="InterPro" id="IPR013087">
    <property type="entry name" value="Znf_C2H2_type"/>
</dbReference>
<proteinExistence type="inferred from homology"/>
<feature type="domain" description="C2H2-type" evidence="11">
    <location>
        <begin position="390"/>
        <end position="417"/>
    </location>
</feature>
<dbReference type="PANTHER" id="PTHR24408:SF65">
    <property type="entry name" value="C2H2-TYPE DOMAIN-CONTAINING PROTEIN"/>
    <property type="match status" value="1"/>
</dbReference>
<feature type="region of interest" description="Disordered" evidence="10">
    <location>
        <begin position="459"/>
        <end position="516"/>
    </location>
</feature>
<comment type="similarity">
    <text evidence="3">Belongs to the krueppel C2H2-type zinc-finger protein family.</text>
</comment>
<dbReference type="SMART" id="SM00349">
    <property type="entry name" value="KRAB"/>
    <property type="match status" value="1"/>
</dbReference>
<dbReference type="PANTHER" id="PTHR24408">
    <property type="entry name" value="ZINC FINGER PROTEIN"/>
    <property type="match status" value="1"/>
</dbReference>
<dbReference type="GO" id="GO:0043565">
    <property type="term" value="F:sequence-specific DNA binding"/>
    <property type="evidence" value="ECO:0007669"/>
    <property type="project" value="TreeGrafter"/>
</dbReference>
<dbReference type="InterPro" id="IPR036051">
    <property type="entry name" value="KRAB_dom_sf"/>
</dbReference>
<keyword evidence="4" id="KW-0479">Metal-binding</keyword>
<evidence type="ECO:0000313" key="13">
    <source>
        <dbReference type="EMBL" id="KAK1342912.1"/>
    </source>
</evidence>
<evidence type="ECO:0000259" key="12">
    <source>
        <dbReference type="PROSITE" id="PS50805"/>
    </source>
</evidence>
<dbReference type="InterPro" id="IPR036236">
    <property type="entry name" value="Znf_C2H2_sf"/>
</dbReference>
<gene>
    <name evidence="13" type="ORF">QTO34_015680</name>
</gene>
<name>A0AA40I5I0_CNENI</name>
<dbReference type="EMBL" id="JAULJE010000005">
    <property type="protein sequence ID" value="KAK1342912.1"/>
    <property type="molecule type" value="Genomic_DNA"/>
</dbReference>
<feature type="compositionally biased region" description="Polar residues" evidence="10">
    <location>
        <begin position="459"/>
        <end position="477"/>
    </location>
</feature>
<evidence type="ECO:0000259" key="11">
    <source>
        <dbReference type="PROSITE" id="PS50157"/>
    </source>
</evidence>
<dbReference type="Pfam" id="PF00096">
    <property type="entry name" value="zf-C2H2"/>
    <property type="match status" value="4"/>
</dbReference>
<evidence type="ECO:0000256" key="1">
    <source>
        <dbReference type="ARBA" id="ARBA00003767"/>
    </source>
</evidence>
<evidence type="ECO:0000313" key="14">
    <source>
        <dbReference type="Proteomes" id="UP001177744"/>
    </source>
</evidence>
<dbReference type="PROSITE" id="PS00028">
    <property type="entry name" value="ZINC_FINGER_C2H2_1"/>
    <property type="match status" value="3"/>
</dbReference>